<gene>
    <name evidence="2" type="ORF">VTL71DRAFT_2479</name>
</gene>
<dbReference type="EMBL" id="JAZHXI010000011">
    <property type="protein sequence ID" value="KAL2066408.1"/>
    <property type="molecule type" value="Genomic_DNA"/>
</dbReference>
<protein>
    <submittedName>
        <fullName evidence="2">Uncharacterized protein</fullName>
    </submittedName>
</protein>
<feature type="compositionally biased region" description="Basic and acidic residues" evidence="1">
    <location>
        <begin position="14"/>
        <end position="30"/>
    </location>
</feature>
<dbReference type="Proteomes" id="UP001595075">
    <property type="component" value="Unassembled WGS sequence"/>
</dbReference>
<comment type="caution">
    <text evidence="2">The sequence shown here is derived from an EMBL/GenBank/DDBJ whole genome shotgun (WGS) entry which is preliminary data.</text>
</comment>
<keyword evidence="3" id="KW-1185">Reference proteome</keyword>
<proteinExistence type="predicted"/>
<reference evidence="2 3" key="1">
    <citation type="journal article" date="2024" name="Commun. Biol.">
        <title>Comparative genomic analysis of thermophilic fungi reveals convergent evolutionary adaptations and gene losses.</title>
        <authorList>
            <person name="Steindorff A.S."/>
            <person name="Aguilar-Pontes M.V."/>
            <person name="Robinson A.J."/>
            <person name="Andreopoulos B."/>
            <person name="LaButti K."/>
            <person name="Kuo A."/>
            <person name="Mondo S."/>
            <person name="Riley R."/>
            <person name="Otillar R."/>
            <person name="Haridas S."/>
            <person name="Lipzen A."/>
            <person name="Grimwood J."/>
            <person name="Schmutz J."/>
            <person name="Clum A."/>
            <person name="Reid I.D."/>
            <person name="Moisan M.C."/>
            <person name="Butler G."/>
            <person name="Nguyen T.T.M."/>
            <person name="Dewar K."/>
            <person name="Conant G."/>
            <person name="Drula E."/>
            <person name="Henrissat B."/>
            <person name="Hansel C."/>
            <person name="Singer S."/>
            <person name="Hutchinson M.I."/>
            <person name="de Vries R.P."/>
            <person name="Natvig D.O."/>
            <person name="Powell A.J."/>
            <person name="Tsang A."/>
            <person name="Grigoriev I.V."/>
        </authorList>
    </citation>
    <scope>NUCLEOTIDE SEQUENCE [LARGE SCALE GENOMIC DNA]</scope>
    <source>
        <strain evidence="2 3">CBS 494.80</strain>
    </source>
</reference>
<name>A0ABR4C8Y1_9HELO</name>
<evidence type="ECO:0000313" key="2">
    <source>
        <dbReference type="EMBL" id="KAL2066408.1"/>
    </source>
</evidence>
<feature type="region of interest" description="Disordered" evidence="1">
    <location>
        <begin position="1"/>
        <end position="68"/>
    </location>
</feature>
<organism evidence="2 3">
    <name type="scientific">Oculimacula yallundae</name>
    <dbReference type="NCBI Taxonomy" id="86028"/>
    <lineage>
        <taxon>Eukaryota</taxon>
        <taxon>Fungi</taxon>
        <taxon>Dikarya</taxon>
        <taxon>Ascomycota</taxon>
        <taxon>Pezizomycotina</taxon>
        <taxon>Leotiomycetes</taxon>
        <taxon>Helotiales</taxon>
        <taxon>Ploettnerulaceae</taxon>
        <taxon>Oculimacula</taxon>
    </lineage>
</organism>
<sequence>MGNSSSSEGGNSTETRRGAGNKHESRERSKQQSQIVSREAAPVAPSYRTKSARPPAGSQEARRAQSKY</sequence>
<evidence type="ECO:0000313" key="3">
    <source>
        <dbReference type="Proteomes" id="UP001595075"/>
    </source>
</evidence>
<feature type="compositionally biased region" description="Low complexity" evidence="1">
    <location>
        <begin position="1"/>
        <end position="13"/>
    </location>
</feature>
<accession>A0ABR4C8Y1</accession>
<evidence type="ECO:0000256" key="1">
    <source>
        <dbReference type="SAM" id="MobiDB-lite"/>
    </source>
</evidence>